<organism evidence="2 3">
    <name type="scientific">Sphaceloma murrayae</name>
    <dbReference type="NCBI Taxonomy" id="2082308"/>
    <lineage>
        <taxon>Eukaryota</taxon>
        <taxon>Fungi</taxon>
        <taxon>Dikarya</taxon>
        <taxon>Ascomycota</taxon>
        <taxon>Pezizomycotina</taxon>
        <taxon>Dothideomycetes</taxon>
        <taxon>Dothideomycetidae</taxon>
        <taxon>Myriangiales</taxon>
        <taxon>Elsinoaceae</taxon>
        <taxon>Sphaceloma</taxon>
    </lineage>
</organism>
<dbReference type="Pfam" id="PF01261">
    <property type="entry name" value="AP_endonuc_2"/>
    <property type="match status" value="1"/>
</dbReference>
<dbReference type="PANTHER" id="PTHR12110">
    <property type="entry name" value="HYDROXYPYRUVATE ISOMERASE"/>
    <property type="match status" value="1"/>
</dbReference>
<proteinExistence type="predicted"/>
<dbReference type="AlphaFoldDB" id="A0A2K1QRQ7"/>
<feature type="domain" description="Xylose isomerase-like TIM barrel" evidence="1">
    <location>
        <begin position="34"/>
        <end position="324"/>
    </location>
</feature>
<accession>A0A2K1QRQ7</accession>
<protein>
    <submittedName>
        <fullName evidence="2">Protein bfr2</fullName>
    </submittedName>
</protein>
<dbReference type="Gene3D" id="3.20.20.150">
    <property type="entry name" value="Divalent-metal-dependent TIM barrel enzymes"/>
    <property type="match status" value="1"/>
</dbReference>
<dbReference type="InterPro" id="IPR036237">
    <property type="entry name" value="Xyl_isomerase-like_sf"/>
</dbReference>
<dbReference type="EMBL" id="NKHZ01000049">
    <property type="protein sequence ID" value="PNS17659.1"/>
    <property type="molecule type" value="Genomic_DNA"/>
</dbReference>
<reference evidence="2 3" key="1">
    <citation type="submission" date="2017-06" db="EMBL/GenBank/DDBJ databases">
        <title>Draft genome sequence of a variant of Elsinoe murrayae.</title>
        <authorList>
            <person name="Cheng Q."/>
        </authorList>
    </citation>
    <scope>NUCLEOTIDE SEQUENCE [LARGE SCALE GENOMIC DNA]</scope>
    <source>
        <strain evidence="2 3">CQ-2017a</strain>
    </source>
</reference>
<evidence type="ECO:0000313" key="3">
    <source>
        <dbReference type="Proteomes" id="UP000243797"/>
    </source>
</evidence>
<evidence type="ECO:0000313" key="2">
    <source>
        <dbReference type="EMBL" id="PNS17659.1"/>
    </source>
</evidence>
<gene>
    <name evidence="2" type="ORF">CAC42_3054</name>
</gene>
<dbReference type="InterPro" id="IPR013022">
    <property type="entry name" value="Xyl_isomerase-like_TIM-brl"/>
</dbReference>
<dbReference type="InterPro" id="IPR050312">
    <property type="entry name" value="IolE/XylAMocC-like"/>
</dbReference>
<evidence type="ECO:0000259" key="1">
    <source>
        <dbReference type="Pfam" id="PF01261"/>
    </source>
</evidence>
<dbReference type="PANTHER" id="PTHR12110:SF56">
    <property type="entry name" value="DEHYDRATASE, PUTATIVE (AFU_ORTHOLOGUE AFUA_6G08740)-RELATED"/>
    <property type="match status" value="1"/>
</dbReference>
<dbReference type="STRING" id="2082308.A0A2K1QRQ7"/>
<keyword evidence="3" id="KW-1185">Reference proteome</keyword>
<name>A0A2K1QRQ7_9PEZI</name>
<sequence>MAPLTLTSLSHIPTSFATCSLSPSTDLPLPDILHAISSASFTAIELSFPNLIHHASALHSRPVPADDYDALCLAASDIARLCASLSLEIILLQPFANFEGWAPGSPERDEAFARAKGWIRIMVACGCSTLQVGSTDTPVEKIDVARDAVVRDLRALADLLAEQGLRMAYENWCWSSHAPGWREVWEIVKEVDRGNVGLCLDTFQSAGGEWGDPTTGDGVLRGDREGVEARFRRSMEDLAREVPAEKIYLLQISDAYRMEKPLEDKVVDGLRPRGRWSHDYRPLPGTGEGYLPCKEVARAVLKTGFRGWWSYEVFDSPEWKVKEDEKNGGRDLVAFAKKARTAHEAFLKECADEA</sequence>
<comment type="caution">
    <text evidence="2">The sequence shown here is derived from an EMBL/GenBank/DDBJ whole genome shotgun (WGS) entry which is preliminary data.</text>
</comment>
<dbReference type="Proteomes" id="UP000243797">
    <property type="component" value="Unassembled WGS sequence"/>
</dbReference>
<dbReference type="SUPFAM" id="SSF51658">
    <property type="entry name" value="Xylose isomerase-like"/>
    <property type="match status" value="1"/>
</dbReference>
<dbReference type="OrthoDB" id="5360893at2759"/>
<dbReference type="InParanoid" id="A0A2K1QRQ7"/>